<comment type="caution">
    <text evidence="3">The sequence shown here is derived from an EMBL/GenBank/DDBJ whole genome shotgun (WGS) entry which is preliminary data.</text>
</comment>
<proteinExistence type="predicted"/>
<dbReference type="OrthoDB" id="9804723at2"/>
<dbReference type="RefSeq" id="WP_111343613.1">
    <property type="nucleotide sequence ID" value="NZ_JAIWKD010000001.1"/>
</dbReference>
<feature type="domain" description="AB hydrolase-1" evidence="2">
    <location>
        <begin position="22"/>
        <end position="256"/>
    </location>
</feature>
<sequence length="293" mass="32617">MAYVTTDDGVKLYYEEAGSGVPVVFVHEFAGDWRSWEPQLRHFARLYRCITYSARGFLPSDVPENPEQYSQNRARDDIRSILDGLGIEKAHIVGLSMGGFATVHFGFTYPERVLSLTVGGCGYGAEPDKRDQFAEEVEIAAKRFDDLPMEESGGSYALGPTRVQFLNNDPRGWAEFRDQLVEHSALGSANTMRGVQKRRPSLYDLVDEMATISAPTLIITGDEDWPCLEPSILMKKVIPTSALAVIPNAGHTINIETPHEFNRLLQEFLHKVDVGAWKPRDPRAMASGILGTK</sequence>
<evidence type="ECO:0000259" key="2">
    <source>
        <dbReference type="Pfam" id="PF00561"/>
    </source>
</evidence>
<dbReference type="Proteomes" id="UP000249590">
    <property type="component" value="Unassembled WGS sequence"/>
</dbReference>
<evidence type="ECO:0000256" key="1">
    <source>
        <dbReference type="ARBA" id="ARBA00022801"/>
    </source>
</evidence>
<evidence type="ECO:0000313" key="4">
    <source>
        <dbReference type="Proteomes" id="UP000249590"/>
    </source>
</evidence>
<name>A0A8B2NVS9_9HYPH</name>
<keyword evidence="4" id="KW-1185">Reference proteome</keyword>
<dbReference type="SUPFAM" id="SSF53474">
    <property type="entry name" value="alpha/beta-Hydrolases"/>
    <property type="match status" value="1"/>
</dbReference>
<dbReference type="GO" id="GO:0016020">
    <property type="term" value="C:membrane"/>
    <property type="evidence" value="ECO:0007669"/>
    <property type="project" value="TreeGrafter"/>
</dbReference>
<dbReference type="Pfam" id="PF00561">
    <property type="entry name" value="Abhydrolase_1"/>
    <property type="match status" value="1"/>
</dbReference>
<reference evidence="3 4" key="1">
    <citation type="submission" date="2018-05" db="EMBL/GenBank/DDBJ databases">
        <title>Acuticoccus sediminis sp. nov., isolated from deep-sea sediment of Indian Ocean.</title>
        <authorList>
            <person name="Liu X."/>
            <person name="Lai Q."/>
            <person name="Du Y."/>
            <person name="Sun F."/>
            <person name="Zhang X."/>
            <person name="Wang S."/>
            <person name="Shao Z."/>
        </authorList>
    </citation>
    <scope>NUCLEOTIDE SEQUENCE [LARGE SCALE GENOMIC DNA]</scope>
    <source>
        <strain evidence="3 4">PTG4-2</strain>
    </source>
</reference>
<dbReference type="AlphaFoldDB" id="A0A8B2NVS9"/>
<dbReference type="EMBL" id="QHHQ01000001">
    <property type="protein sequence ID" value="RAI04268.1"/>
    <property type="molecule type" value="Genomic_DNA"/>
</dbReference>
<dbReference type="GO" id="GO:0016787">
    <property type="term" value="F:hydrolase activity"/>
    <property type="evidence" value="ECO:0007669"/>
    <property type="project" value="UniProtKB-KW"/>
</dbReference>
<gene>
    <name evidence="3" type="ORF">DLJ53_07445</name>
</gene>
<dbReference type="InterPro" id="IPR000073">
    <property type="entry name" value="AB_hydrolase_1"/>
</dbReference>
<dbReference type="InterPro" id="IPR029058">
    <property type="entry name" value="AB_hydrolase_fold"/>
</dbReference>
<accession>A0A8B2NVS9</accession>
<dbReference type="PANTHER" id="PTHR43798:SF31">
    <property type="entry name" value="AB HYDROLASE SUPERFAMILY PROTEIN YCLE"/>
    <property type="match status" value="1"/>
</dbReference>
<dbReference type="Gene3D" id="3.40.50.1820">
    <property type="entry name" value="alpha/beta hydrolase"/>
    <property type="match status" value="1"/>
</dbReference>
<protein>
    <submittedName>
        <fullName evidence="3">Alpha/beta hydrolase</fullName>
    </submittedName>
</protein>
<organism evidence="3 4">
    <name type="scientific">Acuticoccus sediminis</name>
    <dbReference type="NCBI Taxonomy" id="2184697"/>
    <lineage>
        <taxon>Bacteria</taxon>
        <taxon>Pseudomonadati</taxon>
        <taxon>Pseudomonadota</taxon>
        <taxon>Alphaproteobacteria</taxon>
        <taxon>Hyphomicrobiales</taxon>
        <taxon>Amorphaceae</taxon>
        <taxon>Acuticoccus</taxon>
    </lineage>
</organism>
<evidence type="ECO:0000313" key="3">
    <source>
        <dbReference type="EMBL" id="RAI04268.1"/>
    </source>
</evidence>
<dbReference type="InterPro" id="IPR050266">
    <property type="entry name" value="AB_hydrolase_sf"/>
</dbReference>
<dbReference type="PANTHER" id="PTHR43798">
    <property type="entry name" value="MONOACYLGLYCEROL LIPASE"/>
    <property type="match status" value="1"/>
</dbReference>
<keyword evidence="1 3" id="KW-0378">Hydrolase</keyword>